<protein>
    <submittedName>
        <fullName evidence="1">Uncharacterized protein</fullName>
    </submittedName>
</protein>
<reference evidence="1" key="3">
    <citation type="submission" date="2022-06" db="UniProtKB">
        <authorList>
            <consortium name="EnsemblPlants"/>
        </authorList>
    </citation>
    <scope>IDENTIFICATION</scope>
</reference>
<keyword evidence="2" id="KW-1185">Reference proteome</keyword>
<evidence type="ECO:0000313" key="2">
    <source>
        <dbReference type="Proteomes" id="UP000015106"/>
    </source>
</evidence>
<dbReference type="AlphaFoldDB" id="A0A8R7Q6K2"/>
<proteinExistence type="predicted"/>
<dbReference type="Gramene" id="TuG1812G0400003488.01.T01">
    <property type="protein sequence ID" value="TuG1812G0400003488.01.T01.cds391257"/>
    <property type="gene ID" value="TuG1812G0400003488.01"/>
</dbReference>
<evidence type="ECO:0000313" key="1">
    <source>
        <dbReference type="EnsemblPlants" id="TuG1812G0400003488.01.T01.cds391257"/>
    </source>
</evidence>
<reference evidence="2" key="1">
    <citation type="journal article" date="2013" name="Nature">
        <title>Draft genome of the wheat A-genome progenitor Triticum urartu.</title>
        <authorList>
            <person name="Ling H.Q."/>
            <person name="Zhao S."/>
            <person name="Liu D."/>
            <person name="Wang J."/>
            <person name="Sun H."/>
            <person name="Zhang C."/>
            <person name="Fan H."/>
            <person name="Li D."/>
            <person name="Dong L."/>
            <person name="Tao Y."/>
            <person name="Gao C."/>
            <person name="Wu H."/>
            <person name="Li Y."/>
            <person name="Cui Y."/>
            <person name="Guo X."/>
            <person name="Zheng S."/>
            <person name="Wang B."/>
            <person name="Yu K."/>
            <person name="Liang Q."/>
            <person name="Yang W."/>
            <person name="Lou X."/>
            <person name="Chen J."/>
            <person name="Feng M."/>
            <person name="Jian J."/>
            <person name="Zhang X."/>
            <person name="Luo G."/>
            <person name="Jiang Y."/>
            <person name="Liu J."/>
            <person name="Wang Z."/>
            <person name="Sha Y."/>
            <person name="Zhang B."/>
            <person name="Wu H."/>
            <person name="Tang D."/>
            <person name="Shen Q."/>
            <person name="Xue P."/>
            <person name="Zou S."/>
            <person name="Wang X."/>
            <person name="Liu X."/>
            <person name="Wang F."/>
            <person name="Yang Y."/>
            <person name="An X."/>
            <person name="Dong Z."/>
            <person name="Zhang K."/>
            <person name="Zhang X."/>
            <person name="Luo M.C."/>
            <person name="Dvorak J."/>
            <person name="Tong Y."/>
            <person name="Wang J."/>
            <person name="Yang H."/>
            <person name="Li Z."/>
            <person name="Wang D."/>
            <person name="Zhang A."/>
            <person name="Wang J."/>
        </authorList>
    </citation>
    <scope>NUCLEOTIDE SEQUENCE</scope>
    <source>
        <strain evidence="2">cv. G1812</strain>
    </source>
</reference>
<sequence length="74" mass="8549">MQRPTVVHQRRSISILQAQSVCKRQIYIYRLMALVLPDTYKTQHIYCPQITEPKDSSRITHTTTLASYQLGIAS</sequence>
<organism evidence="1 2">
    <name type="scientific">Triticum urartu</name>
    <name type="common">Red wild einkorn</name>
    <name type="synonym">Crithodium urartu</name>
    <dbReference type="NCBI Taxonomy" id="4572"/>
    <lineage>
        <taxon>Eukaryota</taxon>
        <taxon>Viridiplantae</taxon>
        <taxon>Streptophyta</taxon>
        <taxon>Embryophyta</taxon>
        <taxon>Tracheophyta</taxon>
        <taxon>Spermatophyta</taxon>
        <taxon>Magnoliopsida</taxon>
        <taxon>Liliopsida</taxon>
        <taxon>Poales</taxon>
        <taxon>Poaceae</taxon>
        <taxon>BOP clade</taxon>
        <taxon>Pooideae</taxon>
        <taxon>Triticodae</taxon>
        <taxon>Triticeae</taxon>
        <taxon>Triticinae</taxon>
        <taxon>Triticum</taxon>
    </lineage>
</organism>
<dbReference type="Proteomes" id="UP000015106">
    <property type="component" value="Chromosome 4"/>
</dbReference>
<dbReference type="EnsemblPlants" id="TuG1812G0400003488.01.T01">
    <property type="protein sequence ID" value="TuG1812G0400003488.01.T01.cds391257"/>
    <property type="gene ID" value="TuG1812G0400003488.01"/>
</dbReference>
<name>A0A8R7Q6K2_TRIUA</name>
<reference evidence="1" key="2">
    <citation type="submission" date="2018-03" db="EMBL/GenBank/DDBJ databases">
        <title>The Triticum urartu genome reveals the dynamic nature of wheat genome evolution.</title>
        <authorList>
            <person name="Ling H."/>
            <person name="Ma B."/>
            <person name="Shi X."/>
            <person name="Liu H."/>
            <person name="Dong L."/>
            <person name="Sun H."/>
            <person name="Cao Y."/>
            <person name="Gao Q."/>
            <person name="Zheng S."/>
            <person name="Li Y."/>
            <person name="Yu Y."/>
            <person name="Du H."/>
            <person name="Qi M."/>
            <person name="Li Y."/>
            <person name="Yu H."/>
            <person name="Cui Y."/>
            <person name="Wang N."/>
            <person name="Chen C."/>
            <person name="Wu H."/>
            <person name="Zhao Y."/>
            <person name="Zhang J."/>
            <person name="Li Y."/>
            <person name="Zhou W."/>
            <person name="Zhang B."/>
            <person name="Hu W."/>
            <person name="Eijk M."/>
            <person name="Tang J."/>
            <person name="Witsenboer H."/>
            <person name="Zhao S."/>
            <person name="Li Z."/>
            <person name="Zhang A."/>
            <person name="Wang D."/>
            <person name="Liang C."/>
        </authorList>
    </citation>
    <scope>NUCLEOTIDE SEQUENCE [LARGE SCALE GENOMIC DNA]</scope>
    <source>
        <strain evidence="1">cv. G1812</strain>
    </source>
</reference>
<accession>A0A8R7Q6K2</accession>